<feature type="domain" description="Flagellin C-terminal" evidence="5">
    <location>
        <begin position="149"/>
        <end position="231"/>
    </location>
</feature>
<dbReference type="Pfam" id="PF00669">
    <property type="entry name" value="Flagellin_N"/>
    <property type="match status" value="1"/>
</dbReference>
<keyword evidence="3" id="KW-0964">Secreted</keyword>
<dbReference type="AlphaFoldDB" id="A0A6H0ZR96"/>
<comment type="function">
    <text evidence="3">Flagellin is the subunit protein which polymerizes to form the filaments of bacterial flagella.</text>
</comment>
<organism evidence="6 7">
    <name type="scientific">Agrobacterium pusense</name>
    <dbReference type="NCBI Taxonomy" id="648995"/>
    <lineage>
        <taxon>Bacteria</taxon>
        <taxon>Pseudomonadati</taxon>
        <taxon>Pseudomonadota</taxon>
        <taxon>Alphaproteobacteria</taxon>
        <taxon>Hyphomicrobiales</taxon>
        <taxon>Rhizobiaceae</taxon>
        <taxon>Rhizobium/Agrobacterium group</taxon>
        <taxon>Agrobacterium</taxon>
    </lineage>
</organism>
<dbReference type="GO" id="GO:0005576">
    <property type="term" value="C:extracellular region"/>
    <property type="evidence" value="ECO:0007669"/>
    <property type="project" value="UniProtKB-SubCell"/>
</dbReference>
<dbReference type="Gene3D" id="6.10.10.10">
    <property type="entry name" value="Flagellar export chaperone, C-terminal domain"/>
    <property type="match status" value="1"/>
</dbReference>
<dbReference type="PANTHER" id="PTHR42792">
    <property type="entry name" value="FLAGELLIN"/>
    <property type="match status" value="1"/>
</dbReference>
<dbReference type="InterPro" id="IPR042187">
    <property type="entry name" value="Flagellin_C_sub2"/>
</dbReference>
<evidence type="ECO:0000259" key="5">
    <source>
        <dbReference type="Pfam" id="PF00700"/>
    </source>
</evidence>
<evidence type="ECO:0000256" key="2">
    <source>
        <dbReference type="ARBA" id="ARBA00023143"/>
    </source>
</evidence>
<evidence type="ECO:0000313" key="7">
    <source>
        <dbReference type="Proteomes" id="UP000500870"/>
    </source>
</evidence>
<dbReference type="SUPFAM" id="SSF64518">
    <property type="entry name" value="Phase 1 flagellin"/>
    <property type="match status" value="1"/>
</dbReference>
<reference evidence="6 7" key="1">
    <citation type="submission" date="2020-04" db="EMBL/GenBank/DDBJ databases">
        <title>FDA dAtabase for Regulatory Grade micrObial Sequences (FDA-ARGOS): Supporting development and validation of Infectious Disease Dx tests.</title>
        <authorList>
            <person name="Sciortino C."/>
            <person name="Tallon L."/>
            <person name="Sadzewicz L."/>
            <person name="Vavikolanu K."/>
            <person name="Mehta A."/>
            <person name="Aluvathingal J."/>
            <person name="Nadendla S."/>
            <person name="Nandy P."/>
            <person name="Geyer C."/>
            <person name="Yan Y."/>
            <person name="Sichtig H."/>
        </authorList>
    </citation>
    <scope>NUCLEOTIDE SEQUENCE [LARGE SCALE GENOMIC DNA]</scope>
    <source>
        <strain evidence="6 7">FDAARGOS_633</strain>
    </source>
</reference>
<proteinExistence type="inferred from homology"/>
<dbReference type="Proteomes" id="UP000500870">
    <property type="component" value="Chromosome 1"/>
</dbReference>
<dbReference type="Pfam" id="PF00700">
    <property type="entry name" value="Flagellin_C"/>
    <property type="match status" value="1"/>
</dbReference>
<evidence type="ECO:0000313" key="6">
    <source>
        <dbReference type="EMBL" id="QIX22617.1"/>
    </source>
</evidence>
<evidence type="ECO:0000256" key="1">
    <source>
        <dbReference type="ARBA" id="ARBA00005709"/>
    </source>
</evidence>
<dbReference type="GO" id="GO:0009288">
    <property type="term" value="C:bacterial-type flagellum"/>
    <property type="evidence" value="ECO:0007669"/>
    <property type="project" value="UniProtKB-SubCell"/>
</dbReference>
<name>A0A6H0ZR96_9HYPH</name>
<comment type="subcellular location">
    <subcellularLocation>
        <location evidence="3">Secreted</location>
    </subcellularLocation>
    <subcellularLocation>
        <location evidence="3">Bacterial flagellum</location>
    </subcellularLocation>
</comment>
<dbReference type="InterPro" id="IPR001029">
    <property type="entry name" value="Flagellin_N"/>
</dbReference>
<feature type="domain" description="Flagellin N-terminal" evidence="4">
    <location>
        <begin position="12"/>
        <end position="85"/>
    </location>
</feature>
<dbReference type="InterPro" id="IPR001492">
    <property type="entry name" value="Flagellin"/>
</dbReference>
<evidence type="ECO:0000259" key="4">
    <source>
        <dbReference type="Pfam" id="PF00669"/>
    </source>
</evidence>
<dbReference type="EMBL" id="CP050898">
    <property type="protein sequence ID" value="QIX22617.1"/>
    <property type="molecule type" value="Genomic_DNA"/>
</dbReference>
<evidence type="ECO:0000256" key="3">
    <source>
        <dbReference type="RuleBase" id="RU362073"/>
    </source>
</evidence>
<dbReference type="PRINTS" id="PR00207">
    <property type="entry name" value="FLAGELLIN"/>
</dbReference>
<accession>A0A6H0ZR96</accession>
<sequence>MAPKLLSDTAPATPSDAISLSQTLEGSLNQTTEALTRMRQLAGQSLGDTLSASQRDSLNNEFSAMKSEILRIAGSTSYNGENWLAIGTDGPKSFTFGDATLDQSRVALVSSSNPEDGILTRSYDGVSFSSDAFNISGSSSAEQRQNIVDTLDKIISGTSTARAAIGAFQGEVSEELNTRPLSNSGTYTPTSRQVDDFDTDFSDLRSKILQQAGVSVLSQANNLPQIAFSLLRG</sequence>
<dbReference type="GO" id="GO:0005198">
    <property type="term" value="F:structural molecule activity"/>
    <property type="evidence" value="ECO:0007669"/>
    <property type="project" value="UniProtKB-UniRule"/>
</dbReference>
<dbReference type="InterPro" id="IPR046358">
    <property type="entry name" value="Flagellin_C"/>
</dbReference>
<comment type="similarity">
    <text evidence="1 3">Belongs to the bacterial flagellin family.</text>
</comment>
<protein>
    <recommendedName>
        <fullName evidence="3">Flagellin</fullName>
    </recommendedName>
</protein>
<keyword evidence="2 3" id="KW-0975">Bacterial flagellum</keyword>
<gene>
    <name evidence="6" type="ORF">FOB41_16450</name>
</gene>
<dbReference type="Gene3D" id="1.20.1330.10">
    <property type="entry name" value="f41 fragment of flagellin, N-terminal domain"/>
    <property type="match status" value="1"/>
</dbReference>
<dbReference type="PANTHER" id="PTHR42792:SF2">
    <property type="entry name" value="FLAGELLIN"/>
    <property type="match status" value="1"/>
</dbReference>